<evidence type="ECO:0000256" key="2">
    <source>
        <dbReference type="SAM" id="SignalP"/>
    </source>
</evidence>
<keyword evidence="2" id="KW-0732">Signal</keyword>
<dbReference type="SUPFAM" id="SSF48208">
    <property type="entry name" value="Six-hairpin glycosidases"/>
    <property type="match status" value="1"/>
</dbReference>
<dbReference type="GO" id="GO:0005975">
    <property type="term" value="P:carbohydrate metabolic process"/>
    <property type="evidence" value="ECO:0007669"/>
    <property type="project" value="InterPro"/>
</dbReference>
<dbReference type="Proteomes" id="UP000249393">
    <property type="component" value="Unassembled WGS sequence"/>
</dbReference>
<dbReference type="Gene3D" id="1.50.10.10">
    <property type="match status" value="1"/>
</dbReference>
<dbReference type="PANTHER" id="PTHR33886:SF8">
    <property type="entry name" value="UNSATURATED RHAMNOGALACTURONAN HYDROLASE (EUROFUNG)"/>
    <property type="match status" value="1"/>
</dbReference>
<accession>A0A2W5V6C0</accession>
<dbReference type="InterPro" id="IPR052043">
    <property type="entry name" value="PolySaccharide_Degr_Enz"/>
</dbReference>
<gene>
    <name evidence="3" type="ORF">DI526_10760</name>
</gene>
<dbReference type="Pfam" id="PF16153">
    <property type="entry name" value="DUF4861"/>
    <property type="match status" value="1"/>
</dbReference>
<dbReference type="AlphaFoldDB" id="A0A2W5V6C0"/>
<feature type="signal peptide" evidence="2">
    <location>
        <begin position="1"/>
        <end position="35"/>
    </location>
</feature>
<dbReference type="InterPro" id="IPR012341">
    <property type="entry name" value="6hp_glycosidase-like_sf"/>
</dbReference>
<reference evidence="3 4" key="1">
    <citation type="submission" date="2017-08" db="EMBL/GenBank/DDBJ databases">
        <title>Infants hospitalized years apart are colonized by the same room-sourced microbial strains.</title>
        <authorList>
            <person name="Brooks B."/>
            <person name="Olm M.R."/>
            <person name="Firek B.A."/>
            <person name="Baker R."/>
            <person name="Thomas B.C."/>
            <person name="Morowitz M.J."/>
            <person name="Banfield J.F."/>
        </authorList>
    </citation>
    <scope>NUCLEOTIDE SEQUENCE [LARGE SCALE GENOMIC DNA]</scope>
    <source>
        <strain evidence="3">S2_003_000_R2_4</strain>
    </source>
</reference>
<name>A0A2W5V6C0_9CAUL</name>
<proteinExistence type="predicted"/>
<dbReference type="InterPro" id="IPR008928">
    <property type="entry name" value="6-hairpin_glycosidase_sf"/>
</dbReference>
<keyword evidence="1 3" id="KW-0378">Hydrolase</keyword>
<dbReference type="EMBL" id="QFQZ01000029">
    <property type="protein sequence ID" value="PZR34287.1"/>
    <property type="molecule type" value="Genomic_DNA"/>
</dbReference>
<organism evidence="3 4">
    <name type="scientific">Caulobacter segnis</name>
    <dbReference type="NCBI Taxonomy" id="88688"/>
    <lineage>
        <taxon>Bacteria</taxon>
        <taxon>Pseudomonadati</taxon>
        <taxon>Pseudomonadota</taxon>
        <taxon>Alphaproteobacteria</taxon>
        <taxon>Caulobacterales</taxon>
        <taxon>Caulobacteraceae</taxon>
        <taxon>Caulobacter</taxon>
    </lineage>
</organism>
<dbReference type="InterPro" id="IPR010905">
    <property type="entry name" value="Glyco_hydro_88"/>
</dbReference>
<evidence type="ECO:0000313" key="4">
    <source>
        <dbReference type="Proteomes" id="UP000249393"/>
    </source>
</evidence>
<comment type="caution">
    <text evidence="3">The sequence shown here is derived from an EMBL/GenBank/DDBJ whole genome shotgun (WGS) entry which is preliminary data.</text>
</comment>
<evidence type="ECO:0000256" key="1">
    <source>
        <dbReference type="ARBA" id="ARBA00022801"/>
    </source>
</evidence>
<dbReference type="GO" id="GO:0016787">
    <property type="term" value="F:hydrolase activity"/>
    <property type="evidence" value="ECO:0007669"/>
    <property type="project" value="UniProtKB-KW"/>
</dbReference>
<dbReference type="InterPro" id="IPR032342">
    <property type="entry name" value="DUF4861"/>
</dbReference>
<dbReference type="Pfam" id="PF07470">
    <property type="entry name" value="Glyco_hydro_88"/>
    <property type="match status" value="1"/>
</dbReference>
<protein>
    <submittedName>
        <fullName evidence="3">Glycosyl hydrolase family 88</fullName>
    </submittedName>
</protein>
<sequence>MDLSRQLPRGRAALFRAALASTILVAPFAATPASAAAPTASAPAEVVPYRPADVMRLAETVADYQLATMAAGYIPPNTSRDTADPKGWVQGALFVGLRDLADRSPNPAYRQAILARGLANQWQLGQRFYHADDHVIGQAYLWAVQNGAGPEAIAPLKARFDAILAYPPKVGLEHAEYTDPRGVDCDKRWCWSDALFMAPATWFELSKVTGDPRYAAYAKSEFNAVTDFLYDRDEHLYYRDSRFFPRRGPNGEKIFWSRGDGWVLAGLARVIPLLPAGDPTRARMETVFKDMAAKLAKIQKPDGYWSPSLLSDPTKSPPESSGTAFFTYGLAWGIKAGLLDRQTFEPTVRKGWTALTRAVHPDGKFGYVQPVSDRPENVSYDDTQFYGVGAFLLAATAVADLDLKPGKDLTIPAPRTPVQAVLNVQDGGVLKDKVLQGGIFHQRKSFTVPADHFIHDGLLAFEGVGWESDLVAYRLYLDERMAVDIFGKKTPGPVLDKIGQGVDNYHDMASWGMDIFKVGDTVGVGGIGRLKDGRAVHLGASTIRAEVVESGGDAATIEVVNTGLFGGKSTLRTRYAIRRGSTLTRVSAVGDSQGGPLLTGLIKHDGVEVIASPPGASGWAYLATYGKQSLAADGLGIAVFYRRAEVAGGPGDDGASVFVTFKDPARIDYAFGTAWTQDQQGVKDIAGFKAWLGARKAELDAGR</sequence>
<dbReference type="PANTHER" id="PTHR33886">
    <property type="entry name" value="UNSATURATED RHAMNOGALACTURONAN HYDROLASE (EUROFUNG)"/>
    <property type="match status" value="1"/>
</dbReference>
<dbReference type="RefSeq" id="WP_304277506.1">
    <property type="nucleotide sequence ID" value="NZ_QFQZ01000029.1"/>
</dbReference>
<evidence type="ECO:0000313" key="3">
    <source>
        <dbReference type="EMBL" id="PZR34287.1"/>
    </source>
</evidence>
<feature type="chain" id="PRO_5016122070" evidence="2">
    <location>
        <begin position="36"/>
        <end position="703"/>
    </location>
</feature>